<dbReference type="AlphaFoldDB" id="A0A844H7Y4"/>
<protein>
    <recommendedName>
        <fullName evidence="5">Peptidase M10 serralysin C-terminal domain-containing protein</fullName>
    </recommendedName>
</protein>
<dbReference type="PROSITE" id="PS00330">
    <property type="entry name" value="HEMOLYSIN_CALCIUM"/>
    <property type="match status" value="5"/>
</dbReference>
<comment type="caution">
    <text evidence="3">The sequence shown here is derived from an EMBL/GenBank/DDBJ whole genome shotgun (WGS) entry which is preliminary data.</text>
</comment>
<evidence type="ECO:0000256" key="1">
    <source>
        <dbReference type="ARBA" id="ARBA00004613"/>
    </source>
</evidence>
<dbReference type="EMBL" id="WMIF01000031">
    <property type="protein sequence ID" value="MTH36205.1"/>
    <property type="molecule type" value="Genomic_DNA"/>
</dbReference>
<dbReference type="GO" id="GO:0005576">
    <property type="term" value="C:extracellular region"/>
    <property type="evidence" value="ECO:0007669"/>
    <property type="project" value="UniProtKB-SubCell"/>
</dbReference>
<evidence type="ECO:0008006" key="5">
    <source>
        <dbReference type="Google" id="ProtNLM"/>
    </source>
</evidence>
<dbReference type="SUPFAM" id="SSF51120">
    <property type="entry name" value="beta-Roll"/>
    <property type="match status" value="2"/>
</dbReference>
<organism evidence="3 4">
    <name type="scientific">Paracoccus limosus</name>
    <dbReference type="NCBI Taxonomy" id="913252"/>
    <lineage>
        <taxon>Bacteria</taxon>
        <taxon>Pseudomonadati</taxon>
        <taxon>Pseudomonadota</taxon>
        <taxon>Alphaproteobacteria</taxon>
        <taxon>Rhodobacterales</taxon>
        <taxon>Paracoccaceae</taxon>
        <taxon>Paracoccus</taxon>
    </lineage>
</organism>
<dbReference type="InterPro" id="IPR050557">
    <property type="entry name" value="RTX_toxin/Mannuronan_C5-epim"/>
</dbReference>
<evidence type="ECO:0000256" key="2">
    <source>
        <dbReference type="ARBA" id="ARBA00022525"/>
    </source>
</evidence>
<accession>A0A844H7Y4</accession>
<dbReference type="RefSeq" id="WP_155065723.1">
    <property type="nucleotide sequence ID" value="NZ_WMIF01000031.1"/>
</dbReference>
<name>A0A844H7Y4_9RHOB</name>
<keyword evidence="2" id="KW-0964">Secreted</keyword>
<dbReference type="GO" id="GO:0005509">
    <property type="term" value="F:calcium ion binding"/>
    <property type="evidence" value="ECO:0007669"/>
    <property type="project" value="InterPro"/>
</dbReference>
<evidence type="ECO:0000313" key="4">
    <source>
        <dbReference type="Proteomes" id="UP000442533"/>
    </source>
</evidence>
<keyword evidence="4" id="KW-1185">Reference proteome</keyword>
<comment type="subcellular location">
    <subcellularLocation>
        <location evidence="1">Secreted</location>
    </subcellularLocation>
</comment>
<dbReference type="PANTHER" id="PTHR38340:SF1">
    <property type="entry name" value="S-LAYER PROTEIN"/>
    <property type="match status" value="1"/>
</dbReference>
<dbReference type="OrthoDB" id="7762442at2"/>
<proteinExistence type="predicted"/>
<dbReference type="InterPro" id="IPR001343">
    <property type="entry name" value="Hemolysn_Ca-bd"/>
</dbReference>
<sequence length="385" mass="39752">MARISSSRGLDMSRFDVWQGVVTSYDSRQITITAGSVAGVYRGHFTYDSWGDVYGQLDSYTNLVNGRAVFSITDMGVDAHVMMNYVDWEDASAYAYVLSRADTFELSDAADYIMAFGGNDLVNANGGNDRVFGGLGNDTLRGGFGNDLLDGGRGADLLVGGSGNDIFVVDDSRDRVVETAGQGIDQIRSTIDWTLQANVENLVLDGGAGISGTGNAQANILLGNSGDNRLTGLAGNDTLRGLDGHDSLIGGAGQDVLMGGAGDDRLAGGAGGDMLTGGYGADVFVLATVADSTTGGPGRDVITDFQRGQGDLIDLSFIDANSTVAGNQAFRFVGDGAFSGHAGELVARSTSAGTLVLGDVDGDGRADFGLLLDDPLKLGADSFLL</sequence>
<gene>
    <name evidence="3" type="ORF">GL279_16535</name>
</gene>
<reference evidence="3 4" key="1">
    <citation type="submission" date="2019-11" db="EMBL/GenBank/DDBJ databases">
        <authorList>
            <person name="Dong K."/>
        </authorList>
    </citation>
    <scope>NUCLEOTIDE SEQUENCE [LARGE SCALE GENOMIC DNA]</scope>
    <source>
        <strain evidence="3 4">JCM 17370</strain>
    </source>
</reference>
<dbReference type="InterPro" id="IPR011049">
    <property type="entry name" value="Serralysin-like_metalloprot_C"/>
</dbReference>
<dbReference type="PANTHER" id="PTHR38340">
    <property type="entry name" value="S-LAYER PROTEIN"/>
    <property type="match status" value="1"/>
</dbReference>
<dbReference type="Pfam" id="PF00353">
    <property type="entry name" value="HemolysinCabind"/>
    <property type="match status" value="4"/>
</dbReference>
<dbReference type="Proteomes" id="UP000442533">
    <property type="component" value="Unassembled WGS sequence"/>
</dbReference>
<dbReference type="PRINTS" id="PR00313">
    <property type="entry name" value="CABNDNGRPT"/>
</dbReference>
<dbReference type="InterPro" id="IPR018511">
    <property type="entry name" value="Hemolysin-typ_Ca-bd_CS"/>
</dbReference>
<dbReference type="Gene3D" id="2.150.10.10">
    <property type="entry name" value="Serralysin-like metalloprotease, C-terminal"/>
    <property type="match status" value="2"/>
</dbReference>
<evidence type="ECO:0000313" key="3">
    <source>
        <dbReference type="EMBL" id="MTH36205.1"/>
    </source>
</evidence>